<dbReference type="SMART" id="SM00849">
    <property type="entry name" value="Lactamase_B"/>
    <property type="match status" value="1"/>
</dbReference>
<evidence type="ECO:0000259" key="6">
    <source>
        <dbReference type="SMART" id="SM00849"/>
    </source>
</evidence>
<comment type="cofactor">
    <cofactor evidence="1">
        <name>Zn(2+)</name>
        <dbReference type="ChEBI" id="CHEBI:29105"/>
    </cofactor>
</comment>
<sequence>MAICEYEVYALRYATVNRAARDNFLNRPAADLHDSEMPLDFYVWLIRGAEVNILVDTGFSPASAASRKRDYLCSPVEGLRLLGVDPEAVDHVVLTHFHYDHAGNTDSFPRACFHVQESEMCFATGRYMAHPGLNHFYAVADVQDLVRHVFDGRVRFHNGTGQVAEGVSLHRVGGHTDGLQVVRVHTKRGWIVLASDAAHYYRNKMESSPFPAIFNVGDMLEGWRLIDELAESSRHIIPGHDPEVRRLYPALDLSEMDIALLHEMPLADPY</sequence>
<dbReference type="InterPro" id="IPR036866">
    <property type="entry name" value="RibonucZ/Hydroxyglut_hydro"/>
</dbReference>
<dbReference type="RefSeq" id="WP_382423818.1">
    <property type="nucleotide sequence ID" value="NZ_JBHSCW010000016.1"/>
</dbReference>
<comment type="similarity">
    <text evidence="2">Belongs to the metallo-beta-lactamase superfamily.</text>
</comment>
<dbReference type="InterPro" id="IPR001279">
    <property type="entry name" value="Metallo-B-lactamas"/>
</dbReference>
<dbReference type="PANTHER" id="PTHR42978">
    <property type="entry name" value="QUORUM-QUENCHING LACTONASE YTNP-RELATED-RELATED"/>
    <property type="match status" value="1"/>
</dbReference>
<accession>A0ABV8UQ77</accession>
<comment type="caution">
    <text evidence="7">The sequence shown here is derived from an EMBL/GenBank/DDBJ whole genome shotgun (WGS) entry which is preliminary data.</text>
</comment>
<dbReference type="CDD" id="cd07729">
    <property type="entry name" value="AHL_lactonase_MBL-fold"/>
    <property type="match status" value="1"/>
</dbReference>
<reference evidence="8" key="1">
    <citation type="journal article" date="2019" name="Int. J. Syst. Evol. Microbiol.">
        <title>The Global Catalogue of Microorganisms (GCM) 10K type strain sequencing project: providing services to taxonomists for standard genome sequencing and annotation.</title>
        <authorList>
            <consortium name="The Broad Institute Genomics Platform"/>
            <consortium name="The Broad Institute Genome Sequencing Center for Infectious Disease"/>
            <person name="Wu L."/>
            <person name="Ma J."/>
        </authorList>
    </citation>
    <scope>NUCLEOTIDE SEQUENCE [LARGE SCALE GENOMIC DNA]</scope>
    <source>
        <strain evidence="8">CECT 8472</strain>
    </source>
</reference>
<evidence type="ECO:0000313" key="8">
    <source>
        <dbReference type="Proteomes" id="UP001595799"/>
    </source>
</evidence>
<evidence type="ECO:0000256" key="4">
    <source>
        <dbReference type="ARBA" id="ARBA00022801"/>
    </source>
</evidence>
<dbReference type="PANTHER" id="PTHR42978:SF7">
    <property type="entry name" value="METALLO-HYDROLASE RV2300C-RELATED"/>
    <property type="match status" value="1"/>
</dbReference>
<protein>
    <submittedName>
        <fullName evidence="7">N-acyl homoserine lactonase family protein</fullName>
    </submittedName>
</protein>
<dbReference type="Proteomes" id="UP001595799">
    <property type="component" value="Unassembled WGS sequence"/>
</dbReference>
<organism evidence="7 8">
    <name type="scientific">Fodinicurvata halophila</name>
    <dbReference type="NCBI Taxonomy" id="1419723"/>
    <lineage>
        <taxon>Bacteria</taxon>
        <taxon>Pseudomonadati</taxon>
        <taxon>Pseudomonadota</taxon>
        <taxon>Alphaproteobacteria</taxon>
        <taxon>Rhodospirillales</taxon>
        <taxon>Rhodovibrionaceae</taxon>
        <taxon>Fodinicurvata</taxon>
    </lineage>
</organism>
<evidence type="ECO:0000256" key="5">
    <source>
        <dbReference type="ARBA" id="ARBA00022833"/>
    </source>
</evidence>
<feature type="domain" description="Metallo-beta-lactamase" evidence="6">
    <location>
        <begin position="40"/>
        <end position="240"/>
    </location>
</feature>
<keyword evidence="3" id="KW-0479">Metal-binding</keyword>
<keyword evidence="5" id="KW-0862">Zinc</keyword>
<dbReference type="InterPro" id="IPR051013">
    <property type="entry name" value="MBL_superfamily_lactonases"/>
</dbReference>
<evidence type="ECO:0000256" key="2">
    <source>
        <dbReference type="ARBA" id="ARBA00007749"/>
    </source>
</evidence>
<keyword evidence="4" id="KW-0378">Hydrolase</keyword>
<evidence type="ECO:0000313" key="7">
    <source>
        <dbReference type="EMBL" id="MFC4353432.1"/>
    </source>
</evidence>
<name>A0ABV8UQ77_9PROT</name>
<evidence type="ECO:0000256" key="1">
    <source>
        <dbReference type="ARBA" id="ARBA00001947"/>
    </source>
</evidence>
<gene>
    <name evidence="7" type="ORF">ACFOW6_17960</name>
</gene>
<dbReference type="EMBL" id="JBHSCW010000016">
    <property type="protein sequence ID" value="MFC4353432.1"/>
    <property type="molecule type" value="Genomic_DNA"/>
</dbReference>
<evidence type="ECO:0000256" key="3">
    <source>
        <dbReference type="ARBA" id="ARBA00022723"/>
    </source>
</evidence>
<dbReference type="Pfam" id="PF00753">
    <property type="entry name" value="Lactamase_B"/>
    <property type="match status" value="1"/>
</dbReference>
<proteinExistence type="inferred from homology"/>
<keyword evidence="8" id="KW-1185">Reference proteome</keyword>
<dbReference type="SUPFAM" id="SSF56281">
    <property type="entry name" value="Metallo-hydrolase/oxidoreductase"/>
    <property type="match status" value="1"/>
</dbReference>
<dbReference type="Gene3D" id="3.60.15.10">
    <property type="entry name" value="Ribonuclease Z/Hydroxyacylglutathione hydrolase-like"/>
    <property type="match status" value="1"/>
</dbReference>